<evidence type="ECO:0000259" key="8">
    <source>
        <dbReference type="SMART" id="SM00934"/>
    </source>
</evidence>
<dbReference type="GO" id="GO:0004590">
    <property type="term" value="F:orotidine-5'-phosphate decarboxylase activity"/>
    <property type="evidence" value="ECO:0007669"/>
    <property type="project" value="UniProtKB-UniRule"/>
</dbReference>
<dbReference type="STRING" id="1797995.A2242_00860"/>
<reference evidence="9 10" key="1">
    <citation type="journal article" date="2016" name="Nat. Commun.">
        <title>Thousands of microbial genomes shed light on interconnected biogeochemical processes in an aquifer system.</title>
        <authorList>
            <person name="Anantharaman K."/>
            <person name="Brown C.T."/>
            <person name="Hug L.A."/>
            <person name="Sharon I."/>
            <person name="Castelle C.J."/>
            <person name="Probst A.J."/>
            <person name="Thomas B.C."/>
            <person name="Singh A."/>
            <person name="Wilkins M.J."/>
            <person name="Karaoz U."/>
            <person name="Brodie E.L."/>
            <person name="Williams K.H."/>
            <person name="Hubbard S.S."/>
            <person name="Banfield J.F."/>
        </authorList>
    </citation>
    <scope>NUCLEOTIDE SEQUENCE [LARGE SCALE GENOMIC DNA]</scope>
</reference>
<comment type="similarity">
    <text evidence="2">Belongs to the OMP decarboxylase family. Type 2 subfamily.</text>
</comment>
<proteinExistence type="inferred from homology"/>
<dbReference type="Proteomes" id="UP000178925">
    <property type="component" value="Unassembled WGS sequence"/>
</dbReference>
<evidence type="ECO:0000256" key="4">
    <source>
        <dbReference type="ARBA" id="ARBA00022975"/>
    </source>
</evidence>
<dbReference type="GO" id="GO:0044205">
    <property type="term" value="P:'de novo' UMP biosynthetic process"/>
    <property type="evidence" value="ECO:0007669"/>
    <property type="project" value="UniProtKB-UniPathway"/>
</dbReference>
<comment type="caution">
    <text evidence="9">The sequence shown here is derived from an EMBL/GenBank/DDBJ whole genome shotgun (WGS) entry which is preliminary data.</text>
</comment>
<dbReference type="PANTHER" id="PTHR43375:SF1">
    <property type="entry name" value="OROTIDINE 5'-PHOSPHATE DECARBOXYLASE"/>
    <property type="match status" value="1"/>
</dbReference>
<dbReference type="NCBIfam" id="TIGR02127">
    <property type="entry name" value="pyrF_sub2"/>
    <property type="match status" value="1"/>
</dbReference>
<dbReference type="InterPro" id="IPR011060">
    <property type="entry name" value="RibuloseP-bd_barrel"/>
</dbReference>
<dbReference type="CDD" id="cd04725">
    <property type="entry name" value="OMP_decarboxylase_like"/>
    <property type="match status" value="1"/>
</dbReference>
<dbReference type="AlphaFoldDB" id="A0A1F5SQI5"/>
<evidence type="ECO:0000256" key="2">
    <source>
        <dbReference type="ARBA" id="ARBA00008847"/>
    </source>
</evidence>
<comment type="catalytic activity">
    <reaction evidence="6">
        <text>orotidine 5'-phosphate + H(+) = UMP + CO2</text>
        <dbReference type="Rhea" id="RHEA:11596"/>
        <dbReference type="ChEBI" id="CHEBI:15378"/>
        <dbReference type="ChEBI" id="CHEBI:16526"/>
        <dbReference type="ChEBI" id="CHEBI:57538"/>
        <dbReference type="ChEBI" id="CHEBI:57865"/>
        <dbReference type="EC" id="4.1.1.23"/>
    </reaction>
</comment>
<gene>
    <name evidence="9" type="ORF">A2242_00860</name>
</gene>
<dbReference type="InterPro" id="IPR001754">
    <property type="entry name" value="OMPdeCOase_dom"/>
</dbReference>
<dbReference type="EMBL" id="MFGC01000004">
    <property type="protein sequence ID" value="OGF28930.1"/>
    <property type="molecule type" value="Genomic_DNA"/>
</dbReference>
<protein>
    <recommendedName>
        <fullName evidence="7">Orotidine-5'-phosphate decarboxylase</fullName>
        <ecNumber evidence="7">4.1.1.23</ecNumber>
    </recommendedName>
</protein>
<evidence type="ECO:0000256" key="3">
    <source>
        <dbReference type="ARBA" id="ARBA00022793"/>
    </source>
</evidence>
<evidence type="ECO:0000313" key="9">
    <source>
        <dbReference type="EMBL" id="OGF28930.1"/>
    </source>
</evidence>
<dbReference type="GO" id="GO:0006207">
    <property type="term" value="P:'de novo' pyrimidine nucleobase biosynthetic process"/>
    <property type="evidence" value="ECO:0007669"/>
    <property type="project" value="InterPro"/>
</dbReference>
<feature type="domain" description="Orotidine 5'-phosphate decarboxylase" evidence="8">
    <location>
        <begin position="16"/>
        <end position="256"/>
    </location>
</feature>
<dbReference type="EC" id="4.1.1.23" evidence="7"/>
<name>A0A1F5SQI5_9BACT</name>
<evidence type="ECO:0000256" key="5">
    <source>
        <dbReference type="ARBA" id="ARBA00023239"/>
    </source>
</evidence>
<dbReference type="InterPro" id="IPR011995">
    <property type="entry name" value="OMPdecase_type-2"/>
</dbReference>
<keyword evidence="5" id="KW-0456">Lyase</keyword>
<comment type="pathway">
    <text evidence="1">Pyrimidine metabolism; UMP biosynthesis via de novo pathway; UMP from orotate: step 2/2.</text>
</comment>
<evidence type="ECO:0000313" key="10">
    <source>
        <dbReference type="Proteomes" id="UP000178925"/>
    </source>
</evidence>
<dbReference type="SUPFAM" id="SSF51366">
    <property type="entry name" value="Ribulose-phoshate binding barrel"/>
    <property type="match status" value="1"/>
</dbReference>
<keyword evidence="4" id="KW-0665">Pyrimidine biosynthesis</keyword>
<dbReference type="Gene3D" id="3.20.20.70">
    <property type="entry name" value="Aldolase class I"/>
    <property type="match status" value="1"/>
</dbReference>
<dbReference type="SMART" id="SM00934">
    <property type="entry name" value="OMPdecase"/>
    <property type="match status" value="1"/>
</dbReference>
<evidence type="ECO:0000256" key="7">
    <source>
        <dbReference type="NCBIfam" id="TIGR02127"/>
    </source>
</evidence>
<dbReference type="Pfam" id="PF00215">
    <property type="entry name" value="OMPdecase"/>
    <property type="match status" value="1"/>
</dbReference>
<keyword evidence="3" id="KW-0210">Decarboxylase</keyword>
<dbReference type="InterPro" id="IPR013785">
    <property type="entry name" value="Aldolase_TIM"/>
</dbReference>
<dbReference type="PANTHER" id="PTHR43375">
    <property type="entry name" value="OROTIDINE 5'-PHOSPHATE DECARBOXYLASE"/>
    <property type="match status" value="1"/>
</dbReference>
<organism evidence="9 10">
    <name type="scientific">Candidatus Falkowbacteria bacterium RIFOXYA2_FULL_47_9</name>
    <dbReference type="NCBI Taxonomy" id="1797995"/>
    <lineage>
        <taxon>Bacteria</taxon>
        <taxon>Candidatus Falkowiibacteriota</taxon>
    </lineage>
</organism>
<sequence length="264" mass="29002">MIIDKYNQRADAASSLVCVGLDPDFDKLPERFKQMEYPQFAFNKWIIEQTAEFAAAFKPNSAAYEVRGAAGWQELKMTMDYLRQNHSSVFTICDAKRGDIGYTSELYAKAILDVLGFDALTLQPYLGEDALRPFLDRADKAGIILCRTSNPGAGEFQDLECGGKKIWQIVAETVSQKWDRNGNCMLVVGATYPAELAAVRKIVGEMTLLVPGIGTQGGSVAEAVAAGLNSEKKGIIINSSKAIIFSENPAAEAKKLRDEINQYR</sequence>
<evidence type="ECO:0000256" key="6">
    <source>
        <dbReference type="ARBA" id="ARBA00049157"/>
    </source>
</evidence>
<accession>A0A1F5SQI5</accession>
<dbReference type="UniPathway" id="UPA00070">
    <property type="reaction ID" value="UER00120"/>
</dbReference>
<evidence type="ECO:0000256" key="1">
    <source>
        <dbReference type="ARBA" id="ARBA00004861"/>
    </source>
</evidence>